<dbReference type="NCBIfam" id="TIGR00792">
    <property type="entry name" value="gph"/>
    <property type="match status" value="1"/>
</dbReference>
<feature type="transmembrane region" description="Helical" evidence="3">
    <location>
        <begin position="367"/>
        <end position="389"/>
    </location>
</feature>
<dbReference type="GO" id="GO:0006814">
    <property type="term" value="P:sodium ion transport"/>
    <property type="evidence" value="ECO:0007669"/>
    <property type="project" value="InterPro"/>
</dbReference>
<evidence type="ECO:0000256" key="3">
    <source>
        <dbReference type="SAM" id="Phobius"/>
    </source>
</evidence>
<sequence length="448" mass="48435">MNRRKIWGYGVGALGKDLANIVISSYLLVFYTNVLGISAAAGGTIMMVTKIWDAINDPMMGIVADKTKTRWGKFRPYLLFVPIPLAVCAVLTFTPVSFSYTGKLIWAAVTYTLTNTLFTCYDVPMLGMVPSLSDSPRDRNALATSGRFFTTIAILLGSTFAYPMIQYLGGGAEVQNLKKGYPAFLAILGVISIAGAWIAFASTKEVAVAEQETLSVSRLLSALKKNKPLYILQGMNLFFSMGMMVSTSVGAYYVMYVIGRTELISIYMLALTSAMTVSTLVIPGALKRVSKERFIVAALGIAVAANIMMFLFGAANIPLLLLLSFISNGCSFAPAVVMTVMVSDVADHTEYEKGYRADGVLFSINSFVIKLATAINSGLIGFMLTASGFDAAREVQSSATVTGINVVRYLYPIAAFAVTIALLKLYPLNAEKLDVVRTELKRKRGSIE</sequence>
<proteinExistence type="predicted"/>
<evidence type="ECO:0000313" key="4">
    <source>
        <dbReference type="EMBL" id="RGJ08107.1"/>
    </source>
</evidence>
<dbReference type="GO" id="GO:0005886">
    <property type="term" value="C:plasma membrane"/>
    <property type="evidence" value="ECO:0007669"/>
    <property type="project" value="TreeGrafter"/>
</dbReference>
<keyword evidence="1" id="KW-0813">Transport</keyword>
<evidence type="ECO:0008006" key="6">
    <source>
        <dbReference type="Google" id="ProtNLM"/>
    </source>
</evidence>
<feature type="transmembrane region" description="Helical" evidence="3">
    <location>
        <begin position="264"/>
        <end position="282"/>
    </location>
</feature>
<dbReference type="InterPro" id="IPR001927">
    <property type="entry name" value="Na/Gal_symport"/>
</dbReference>
<dbReference type="PANTHER" id="PTHR11328">
    <property type="entry name" value="MAJOR FACILITATOR SUPERFAMILY DOMAIN-CONTAINING PROTEIN"/>
    <property type="match status" value="1"/>
</dbReference>
<dbReference type="InterPro" id="IPR039672">
    <property type="entry name" value="MFS_2"/>
</dbReference>
<feature type="transmembrane region" description="Helical" evidence="3">
    <location>
        <begin position="76"/>
        <end position="98"/>
    </location>
</feature>
<keyword evidence="3" id="KW-1133">Transmembrane helix</keyword>
<dbReference type="Pfam" id="PF13347">
    <property type="entry name" value="MFS_2"/>
    <property type="match status" value="1"/>
</dbReference>
<dbReference type="GO" id="GO:0015293">
    <property type="term" value="F:symporter activity"/>
    <property type="evidence" value="ECO:0007669"/>
    <property type="project" value="UniProtKB-KW"/>
</dbReference>
<keyword evidence="3" id="KW-0812">Transmembrane</keyword>
<dbReference type="PANTHER" id="PTHR11328:SF36">
    <property type="entry name" value="MELIBIOSE PERMEASE"/>
    <property type="match status" value="1"/>
</dbReference>
<name>A0A374PE61_9FIRM</name>
<dbReference type="SUPFAM" id="SSF103473">
    <property type="entry name" value="MFS general substrate transporter"/>
    <property type="match status" value="1"/>
</dbReference>
<dbReference type="CDD" id="cd17332">
    <property type="entry name" value="MFS_MelB_like"/>
    <property type="match status" value="1"/>
</dbReference>
<dbReference type="Gene3D" id="1.20.1250.20">
    <property type="entry name" value="MFS general substrate transporter like domains"/>
    <property type="match status" value="2"/>
</dbReference>
<dbReference type="RefSeq" id="WP_117630339.1">
    <property type="nucleotide sequence ID" value="NZ_QSON01000001.1"/>
</dbReference>
<feature type="transmembrane region" description="Helical" evidence="3">
    <location>
        <begin position="294"/>
        <end position="315"/>
    </location>
</feature>
<comment type="caution">
    <text evidence="4">The sequence shown here is derived from an EMBL/GenBank/DDBJ whole genome shotgun (WGS) entry which is preliminary data.</text>
</comment>
<keyword evidence="2" id="KW-0769">Symport</keyword>
<reference evidence="4 5" key="1">
    <citation type="submission" date="2018-08" db="EMBL/GenBank/DDBJ databases">
        <title>A genome reference for cultivated species of the human gut microbiota.</title>
        <authorList>
            <person name="Zou Y."/>
            <person name="Xue W."/>
            <person name="Luo G."/>
        </authorList>
    </citation>
    <scope>NUCLEOTIDE SEQUENCE [LARGE SCALE GENOMIC DNA]</scope>
    <source>
        <strain evidence="4 5">TM09-12</strain>
    </source>
</reference>
<keyword evidence="3" id="KW-0472">Membrane</keyword>
<organism evidence="4 5">
    <name type="scientific">Hungatella hathewayi</name>
    <dbReference type="NCBI Taxonomy" id="154046"/>
    <lineage>
        <taxon>Bacteria</taxon>
        <taxon>Bacillati</taxon>
        <taxon>Bacillota</taxon>
        <taxon>Clostridia</taxon>
        <taxon>Lachnospirales</taxon>
        <taxon>Lachnospiraceae</taxon>
        <taxon>Hungatella</taxon>
    </lineage>
</organism>
<gene>
    <name evidence="4" type="ORF">DXD79_01490</name>
</gene>
<feature type="transmembrane region" description="Helical" evidence="3">
    <location>
        <begin position="321"/>
        <end position="346"/>
    </location>
</feature>
<dbReference type="AlphaFoldDB" id="A0A374PE61"/>
<evidence type="ECO:0000256" key="2">
    <source>
        <dbReference type="ARBA" id="ARBA00022847"/>
    </source>
</evidence>
<dbReference type="EMBL" id="QSON01000001">
    <property type="protein sequence ID" value="RGJ08107.1"/>
    <property type="molecule type" value="Genomic_DNA"/>
</dbReference>
<dbReference type="InterPro" id="IPR036259">
    <property type="entry name" value="MFS_trans_sf"/>
</dbReference>
<dbReference type="Proteomes" id="UP000263014">
    <property type="component" value="Unassembled WGS sequence"/>
</dbReference>
<feature type="transmembrane region" description="Helical" evidence="3">
    <location>
        <begin position="181"/>
        <end position="200"/>
    </location>
</feature>
<evidence type="ECO:0000256" key="1">
    <source>
        <dbReference type="ARBA" id="ARBA00022448"/>
    </source>
</evidence>
<feature type="transmembrane region" description="Helical" evidence="3">
    <location>
        <begin position="237"/>
        <end position="258"/>
    </location>
</feature>
<accession>A0A374PE61</accession>
<dbReference type="GO" id="GO:0008643">
    <property type="term" value="P:carbohydrate transport"/>
    <property type="evidence" value="ECO:0007669"/>
    <property type="project" value="InterPro"/>
</dbReference>
<feature type="transmembrane region" description="Helical" evidence="3">
    <location>
        <begin position="409"/>
        <end position="427"/>
    </location>
</feature>
<protein>
    <recommendedName>
        <fullName evidence="6">MFS transporter</fullName>
    </recommendedName>
</protein>
<feature type="transmembrane region" description="Helical" evidence="3">
    <location>
        <begin position="148"/>
        <end position="169"/>
    </location>
</feature>
<evidence type="ECO:0000313" key="5">
    <source>
        <dbReference type="Proteomes" id="UP000263014"/>
    </source>
</evidence>